<dbReference type="EMBL" id="CP002431">
    <property type="protein sequence ID" value="ADU63565.1"/>
    <property type="molecule type" value="Genomic_DNA"/>
</dbReference>
<accession>E6VVK7</accession>
<dbReference type="RefSeq" id="WP_013515471.1">
    <property type="nucleotide sequence ID" value="NC_014844.1"/>
</dbReference>
<proteinExistence type="predicted"/>
<gene>
    <name evidence="2" type="ordered locus">Daes_2566</name>
</gene>
<dbReference type="KEGG" id="das:Daes_2566"/>
<dbReference type="InterPro" id="IPR036709">
    <property type="entry name" value="Autotransporte_beta_dom_sf"/>
</dbReference>
<evidence type="ECO:0000313" key="2">
    <source>
        <dbReference type="EMBL" id="ADU63565.1"/>
    </source>
</evidence>
<organism evidence="2 3">
    <name type="scientific">Pseudodesulfovibrio aespoeensis (strain ATCC 700646 / DSM 10631 / Aspo-2)</name>
    <name type="common">Desulfovibrio aespoeensis</name>
    <dbReference type="NCBI Taxonomy" id="643562"/>
    <lineage>
        <taxon>Bacteria</taxon>
        <taxon>Pseudomonadati</taxon>
        <taxon>Thermodesulfobacteriota</taxon>
        <taxon>Desulfovibrionia</taxon>
        <taxon>Desulfovibrionales</taxon>
        <taxon>Desulfovibrionaceae</taxon>
    </lineage>
</organism>
<dbReference type="SUPFAM" id="SSF103515">
    <property type="entry name" value="Autotransporter"/>
    <property type="match status" value="1"/>
</dbReference>
<dbReference type="Pfam" id="PF03797">
    <property type="entry name" value="Autotransporter"/>
    <property type="match status" value="1"/>
</dbReference>
<reference evidence="3" key="1">
    <citation type="submission" date="2010-12" db="EMBL/GenBank/DDBJ databases">
        <title>Complete sequence of Desulfovibrio aespoeensis Aspo-2.</title>
        <authorList>
            <consortium name="US DOE Joint Genome Institute"/>
            <person name="Lucas S."/>
            <person name="Copeland A."/>
            <person name="Lapidus A."/>
            <person name="Cheng J.-F."/>
            <person name="Goodwin L."/>
            <person name="Pitluck S."/>
            <person name="Chertkov O."/>
            <person name="Misra M."/>
            <person name="Detter J.C."/>
            <person name="Han C."/>
            <person name="Tapia R."/>
            <person name="Land M."/>
            <person name="Hauser L."/>
            <person name="Kyrpides N."/>
            <person name="Ivanova N."/>
            <person name="Ovchinnikova G."/>
            <person name="Pedersen K."/>
            <person name="Jagevall S."/>
            <person name="Hazen T."/>
            <person name="Woyke T."/>
        </authorList>
    </citation>
    <scope>NUCLEOTIDE SEQUENCE [LARGE SCALE GENOMIC DNA]</scope>
    <source>
        <strain evidence="3">ATCC 700646 / DSM 10631 / Aspo-2</strain>
    </source>
</reference>
<dbReference type="SMART" id="SM00869">
    <property type="entry name" value="Autotransporter"/>
    <property type="match status" value="1"/>
</dbReference>
<dbReference type="Proteomes" id="UP000002191">
    <property type="component" value="Chromosome"/>
</dbReference>
<dbReference type="eggNOG" id="COG3468">
    <property type="taxonomic scope" value="Bacteria"/>
</dbReference>
<dbReference type="AlphaFoldDB" id="E6VVK7"/>
<dbReference type="STRING" id="643562.Daes_2566"/>
<keyword evidence="3" id="KW-1185">Reference proteome</keyword>
<feature type="domain" description="Autotransporter" evidence="1">
    <location>
        <begin position="473"/>
        <end position="751"/>
    </location>
</feature>
<dbReference type="Gene3D" id="2.40.128.130">
    <property type="entry name" value="Autotransporter beta-domain"/>
    <property type="match status" value="1"/>
</dbReference>
<evidence type="ECO:0000259" key="1">
    <source>
        <dbReference type="PROSITE" id="PS51208"/>
    </source>
</evidence>
<protein>
    <submittedName>
        <fullName evidence="2">Outer membrane autotransporter barrel domain protein</fullName>
    </submittedName>
</protein>
<sequence>MFFSQGLTDTLCSARLSSPPRVALLFCAVFSLGFILLLPQNGVAASVTYDGTDTNPDVIGNPTTEGGAISIGGSSIDAHKENTFSSDNSVTIISGSVTKGIYGGYFFGETTEGDVASSRNTVTIDPGGATPYAGGISVRIYGGYAESEKSSSMTASDNTVTINGGQGYSAYGGSAKIESYGSYTATASGNSVNFNGGSLADLVGGIAISAHGGSTHAAASGNTVAISGGTVSQVWGGYADANSGSADARNNIVTISGGTILWDVNGGQASGGTTGQATHNTVTISGSPNLTAASLYGGSANSEAFSGNTLNVKTSGLTAKAISNFEHLNFYLPSTLSADDTVLTVTGTADLTGSGGRSSIVNVGIDGSSSPLLKGDSITLINAAALVTNGSLNAGASGTGMQGVTLVYNFDLTVENNKLLAKVSSTGAAVNEQSKALSEGFVSGLGMVTQGADVAAGQGMDSAVSAAKAGVAGGAGAPAGFGAVSGGSMRYNSGSHVDINSVSLMAGLAWGADSSLGRLTVGPFVEFGSGSYNTYNSFSAAASVKGDGSTRYVGGGVLGRVDLANAGPGNFYVEASGRAGGLENEYDSYDLRNAAGRSAEYDSSSTYYGWHLGTGYVWSMAENTSLDLYGKYFWTRQEGDSVTLSTGDNISFKDVDSSRVRLGSRFSHAVSEYITPYIGAAYEHEFDGMARATTNGLDMAVPSMRGDTGTCELGLVSAPWASVPLSLDLGVQGYVGKREGVTGSLKLTYEF</sequence>
<dbReference type="OrthoDB" id="5442061at2"/>
<reference evidence="2 3" key="2">
    <citation type="journal article" date="2014" name="Genome Announc.">
        <title>Complete Genome Sequence of the Subsurface, Mesophilic Sulfate-Reducing Bacterium Desulfovibrio aespoeensis Aspo-2.</title>
        <authorList>
            <person name="Pedersen K."/>
            <person name="Bengtsson A."/>
            <person name="Edlund J."/>
            <person name="Rabe L."/>
            <person name="Hazen T."/>
            <person name="Chakraborty R."/>
            <person name="Goodwin L."/>
            <person name="Shapiro N."/>
        </authorList>
    </citation>
    <scope>NUCLEOTIDE SEQUENCE [LARGE SCALE GENOMIC DNA]</scope>
    <source>
        <strain evidence="3">ATCC 700646 / DSM 10631 / Aspo-2</strain>
    </source>
</reference>
<dbReference type="InterPro" id="IPR005546">
    <property type="entry name" value="Autotransporte_beta"/>
</dbReference>
<dbReference type="PROSITE" id="PS51208">
    <property type="entry name" value="AUTOTRANSPORTER"/>
    <property type="match status" value="1"/>
</dbReference>
<dbReference type="HOGENOM" id="CLU_018431_0_0_7"/>
<evidence type="ECO:0000313" key="3">
    <source>
        <dbReference type="Proteomes" id="UP000002191"/>
    </source>
</evidence>
<name>E6VVK7_PSEA9</name>